<sequence>MGNDDRGYSPGLQSSQPRTRKGANRTTPSRTPASRYGQTAGTEPAKGAPMCCCCRFTVRLLNRFLF</sequence>
<comment type="caution">
    <text evidence="2">The sequence shown here is derived from an EMBL/GenBank/DDBJ whole genome shotgun (WGS) entry which is preliminary data.</text>
</comment>
<evidence type="ECO:0000313" key="3">
    <source>
        <dbReference type="Proteomes" id="UP000252519"/>
    </source>
</evidence>
<dbReference type="EMBL" id="JOJR01000072">
    <property type="protein sequence ID" value="RCN46810.1"/>
    <property type="molecule type" value="Genomic_DNA"/>
</dbReference>
<evidence type="ECO:0000256" key="1">
    <source>
        <dbReference type="SAM" id="MobiDB-lite"/>
    </source>
</evidence>
<gene>
    <name evidence="2" type="ORF">ANCCAN_07124</name>
</gene>
<evidence type="ECO:0000313" key="2">
    <source>
        <dbReference type="EMBL" id="RCN46810.1"/>
    </source>
</evidence>
<dbReference type="Proteomes" id="UP000252519">
    <property type="component" value="Unassembled WGS sequence"/>
</dbReference>
<feature type="region of interest" description="Disordered" evidence="1">
    <location>
        <begin position="1"/>
        <end position="49"/>
    </location>
</feature>
<accession>A0A368GUV8</accession>
<organism evidence="2 3">
    <name type="scientific">Ancylostoma caninum</name>
    <name type="common">Dog hookworm</name>
    <dbReference type="NCBI Taxonomy" id="29170"/>
    <lineage>
        <taxon>Eukaryota</taxon>
        <taxon>Metazoa</taxon>
        <taxon>Ecdysozoa</taxon>
        <taxon>Nematoda</taxon>
        <taxon>Chromadorea</taxon>
        <taxon>Rhabditida</taxon>
        <taxon>Rhabditina</taxon>
        <taxon>Rhabditomorpha</taxon>
        <taxon>Strongyloidea</taxon>
        <taxon>Ancylostomatidae</taxon>
        <taxon>Ancylostomatinae</taxon>
        <taxon>Ancylostoma</taxon>
    </lineage>
</organism>
<dbReference type="AlphaFoldDB" id="A0A368GUV8"/>
<keyword evidence="3" id="KW-1185">Reference proteome</keyword>
<name>A0A368GUV8_ANCCA</name>
<protein>
    <submittedName>
        <fullName evidence="2">Uncharacterized protein</fullName>
    </submittedName>
</protein>
<proteinExistence type="predicted"/>
<feature type="compositionally biased region" description="Polar residues" evidence="1">
    <location>
        <begin position="24"/>
        <end position="41"/>
    </location>
</feature>
<reference evidence="2 3" key="1">
    <citation type="submission" date="2014-10" db="EMBL/GenBank/DDBJ databases">
        <title>Draft genome of the hookworm Ancylostoma caninum.</title>
        <authorList>
            <person name="Mitreva M."/>
        </authorList>
    </citation>
    <scope>NUCLEOTIDE SEQUENCE [LARGE SCALE GENOMIC DNA]</scope>
    <source>
        <strain evidence="2 3">Baltimore</strain>
    </source>
</reference>